<organism evidence="4 5">
    <name type="scientific">Hortaea werneckii EXF-2000</name>
    <dbReference type="NCBI Taxonomy" id="1157616"/>
    <lineage>
        <taxon>Eukaryota</taxon>
        <taxon>Fungi</taxon>
        <taxon>Dikarya</taxon>
        <taxon>Ascomycota</taxon>
        <taxon>Pezizomycotina</taxon>
        <taxon>Dothideomycetes</taxon>
        <taxon>Dothideomycetidae</taxon>
        <taxon>Mycosphaerellales</taxon>
        <taxon>Teratosphaeriaceae</taxon>
        <taxon>Hortaea</taxon>
    </lineage>
</organism>
<reference evidence="4 5" key="1">
    <citation type="submission" date="2017-01" db="EMBL/GenBank/DDBJ databases">
        <title>The recent genome duplication of the halophilic yeast Hortaea werneckii: insights from long-read sequencing.</title>
        <authorList>
            <person name="Sinha S."/>
            <person name="Flibotte S."/>
            <person name="Neira M."/>
            <person name="Lenassi M."/>
            <person name="Gostincar C."/>
            <person name="Stajich J.E."/>
            <person name="Nislow C.E."/>
        </authorList>
    </citation>
    <scope>NUCLEOTIDE SEQUENCE [LARGE SCALE GENOMIC DNA]</scope>
    <source>
        <strain evidence="4 5">EXF-2000</strain>
    </source>
</reference>
<proteinExistence type="predicted"/>
<dbReference type="PROSITE" id="PS50908">
    <property type="entry name" value="RWD"/>
    <property type="match status" value="1"/>
</dbReference>
<dbReference type="PANTHER" id="PTHR12292">
    <property type="entry name" value="RWD DOMAIN-CONTAINING PROTEIN"/>
    <property type="match status" value="1"/>
</dbReference>
<accession>A0A1Z5TQE3</accession>
<evidence type="ECO:0000313" key="5">
    <source>
        <dbReference type="Proteomes" id="UP000194280"/>
    </source>
</evidence>
<name>A0A1Z5TQE3_HORWE</name>
<dbReference type="STRING" id="1157616.A0A1Z5TQE3"/>
<dbReference type="InterPro" id="IPR056632">
    <property type="entry name" value="DUF7730"/>
</dbReference>
<dbReference type="Proteomes" id="UP000194280">
    <property type="component" value="Unassembled WGS sequence"/>
</dbReference>
<dbReference type="InterPro" id="IPR006575">
    <property type="entry name" value="RWD_dom"/>
</dbReference>
<dbReference type="AlphaFoldDB" id="A0A1Z5TQE3"/>
<dbReference type="Gene3D" id="3.10.110.10">
    <property type="entry name" value="Ubiquitin Conjugating Enzyme"/>
    <property type="match status" value="1"/>
</dbReference>
<dbReference type="InterPro" id="IPR040213">
    <property type="entry name" value="GIR2-like"/>
</dbReference>
<dbReference type="FunCoup" id="A0A1Z5TQE3">
    <property type="interactions" value="1358"/>
</dbReference>
<dbReference type="SMART" id="SM00591">
    <property type="entry name" value="RWD"/>
    <property type="match status" value="1"/>
</dbReference>
<keyword evidence="5" id="KW-1185">Reference proteome</keyword>
<dbReference type="Pfam" id="PF05773">
    <property type="entry name" value="RWD"/>
    <property type="match status" value="1"/>
</dbReference>
<gene>
    <name evidence="4" type="ORF">BTJ68_01587</name>
</gene>
<evidence type="ECO:0000256" key="2">
    <source>
        <dbReference type="SAM" id="MobiDB-lite"/>
    </source>
</evidence>
<evidence type="ECO:0000259" key="3">
    <source>
        <dbReference type="PROSITE" id="PS50908"/>
    </source>
</evidence>
<evidence type="ECO:0000313" key="4">
    <source>
        <dbReference type="EMBL" id="OTA38199.1"/>
    </source>
</evidence>
<dbReference type="InParanoid" id="A0A1Z5TQE3"/>
<sequence>MASKGATPLAPGLRDDAGGGENNPPFLKLPPELRTTIYRYVVVSSTPIHLFLGDVDRRRQMHRECKQDGRRPLLINVKTHPQPLALTCRTLHSEVRPIYVVENNFCLTNLSTMERLHVDYITQFRRMMGPFAKKIKKVNIDYRSYVKVAKSSSSDEQIKQIWVKLSVLFKEPEDETPDPILILTVRYPEAYPDEAPELDITQPHNAPKHPHLNLQEDKARLLEALQPTIEESLGMAMVFTLVSTLKDSAELLISERQQAIQAEKDMEAAKAEEEENKKFEGQKVTRETFLAWREGFQKEMVERAKRRREEQEAEDKKKRGYKPEEKKMTGKQLWESGMATKNAFEDDEDEEGDDVMEGMRNVKVSG</sequence>
<dbReference type="VEuPathDB" id="FungiDB:BTJ68_01587"/>
<dbReference type="Pfam" id="PF24864">
    <property type="entry name" value="DUF7730"/>
    <property type="match status" value="1"/>
</dbReference>
<feature type="domain" description="RWD" evidence="3">
    <location>
        <begin position="133"/>
        <end position="252"/>
    </location>
</feature>
<feature type="compositionally biased region" description="Acidic residues" evidence="2">
    <location>
        <begin position="345"/>
        <end position="356"/>
    </location>
</feature>
<feature type="region of interest" description="Disordered" evidence="2">
    <location>
        <begin position="1"/>
        <end position="27"/>
    </location>
</feature>
<feature type="region of interest" description="Disordered" evidence="2">
    <location>
        <begin position="303"/>
        <end position="366"/>
    </location>
</feature>
<feature type="compositionally biased region" description="Basic and acidic residues" evidence="2">
    <location>
        <begin position="303"/>
        <end position="328"/>
    </location>
</feature>
<comment type="caution">
    <text evidence="4">The sequence shown here is derived from an EMBL/GenBank/DDBJ whole genome shotgun (WGS) entry which is preliminary data.</text>
</comment>
<dbReference type="InterPro" id="IPR016135">
    <property type="entry name" value="UBQ-conjugating_enzyme/RWD"/>
</dbReference>
<evidence type="ECO:0000256" key="1">
    <source>
        <dbReference type="SAM" id="Coils"/>
    </source>
</evidence>
<feature type="coiled-coil region" evidence="1">
    <location>
        <begin position="252"/>
        <end position="282"/>
    </location>
</feature>
<protein>
    <recommendedName>
        <fullName evidence="3">RWD domain-containing protein</fullName>
    </recommendedName>
</protein>
<dbReference type="SUPFAM" id="SSF54495">
    <property type="entry name" value="UBC-like"/>
    <property type="match status" value="1"/>
</dbReference>
<keyword evidence="1" id="KW-0175">Coiled coil</keyword>
<dbReference type="EMBL" id="MUNK01000012">
    <property type="protein sequence ID" value="OTA38199.1"/>
    <property type="molecule type" value="Genomic_DNA"/>
</dbReference>